<feature type="transmembrane region" description="Helical" evidence="1">
    <location>
        <begin position="87"/>
        <end position="110"/>
    </location>
</feature>
<gene>
    <name evidence="2" type="ORF">MBAV_005424</name>
</gene>
<dbReference type="EMBL" id="LACI01002339">
    <property type="protein sequence ID" value="KJU82382.1"/>
    <property type="molecule type" value="Genomic_DNA"/>
</dbReference>
<name>A0A0F3GKN0_9BACT</name>
<protein>
    <submittedName>
        <fullName evidence="2">Membrane protein</fullName>
    </submittedName>
</protein>
<comment type="caution">
    <text evidence="2">The sequence shown here is derived from an EMBL/GenBank/DDBJ whole genome shotgun (WGS) entry which is preliminary data.</text>
</comment>
<dbReference type="Proteomes" id="UP000033423">
    <property type="component" value="Unassembled WGS sequence"/>
</dbReference>
<reference evidence="2 3" key="1">
    <citation type="submission" date="2015-02" db="EMBL/GenBank/DDBJ databases">
        <title>Single-cell genomics of uncultivated deep-branching MTB reveals a conserved set of magnetosome genes.</title>
        <authorList>
            <person name="Kolinko S."/>
            <person name="Richter M."/>
            <person name="Glockner F.O."/>
            <person name="Brachmann A."/>
            <person name="Schuler D."/>
        </authorList>
    </citation>
    <scope>NUCLEOTIDE SEQUENCE [LARGE SCALE GENOMIC DNA]</scope>
    <source>
        <strain evidence="2">TM-1</strain>
    </source>
</reference>
<accession>A0A0F3GKN0</accession>
<organism evidence="2 3">
    <name type="scientific">Candidatus Magnetobacterium bavaricum</name>
    <dbReference type="NCBI Taxonomy" id="29290"/>
    <lineage>
        <taxon>Bacteria</taxon>
        <taxon>Pseudomonadati</taxon>
        <taxon>Nitrospirota</taxon>
        <taxon>Thermodesulfovibrionia</taxon>
        <taxon>Thermodesulfovibrionales</taxon>
        <taxon>Candidatus Magnetobacteriaceae</taxon>
        <taxon>Candidatus Magnetobacterium</taxon>
    </lineage>
</organism>
<dbReference type="AlphaFoldDB" id="A0A0F3GKN0"/>
<keyword evidence="1" id="KW-0472">Membrane</keyword>
<keyword evidence="1" id="KW-0812">Transmembrane</keyword>
<keyword evidence="3" id="KW-1185">Reference proteome</keyword>
<sequence>MQRKEQRTTAHKRVNIPIIFLRHVLEQLRQELGLASGPFQERLHAVCLLSNSPGFVSIIIGSNLSVAASLAVDIFEAMLYTPSVSFLIINFIVIVTLSCLLKISSIFSIWSSINPVICPLTSSHTLCLLYLSICFSFVFILLPAGQRRQRQAVKP</sequence>
<evidence type="ECO:0000256" key="1">
    <source>
        <dbReference type="SAM" id="Phobius"/>
    </source>
</evidence>
<feature type="transmembrane region" description="Helical" evidence="1">
    <location>
        <begin position="122"/>
        <end position="142"/>
    </location>
</feature>
<evidence type="ECO:0000313" key="2">
    <source>
        <dbReference type="EMBL" id="KJU82382.1"/>
    </source>
</evidence>
<evidence type="ECO:0000313" key="3">
    <source>
        <dbReference type="Proteomes" id="UP000033423"/>
    </source>
</evidence>
<proteinExistence type="predicted"/>
<keyword evidence="1" id="KW-1133">Transmembrane helix</keyword>